<keyword evidence="3" id="KW-1185">Reference proteome</keyword>
<evidence type="ECO:0000313" key="3">
    <source>
        <dbReference type="Proteomes" id="UP000315724"/>
    </source>
</evidence>
<dbReference type="InterPro" id="IPR052345">
    <property type="entry name" value="Rad_response_metalloprotease"/>
</dbReference>
<organism evidence="2 3">
    <name type="scientific">Thalassoglobus polymorphus</name>
    <dbReference type="NCBI Taxonomy" id="2527994"/>
    <lineage>
        <taxon>Bacteria</taxon>
        <taxon>Pseudomonadati</taxon>
        <taxon>Planctomycetota</taxon>
        <taxon>Planctomycetia</taxon>
        <taxon>Planctomycetales</taxon>
        <taxon>Planctomycetaceae</taxon>
        <taxon>Thalassoglobus</taxon>
    </lineage>
</organism>
<dbReference type="PANTHER" id="PTHR43236:SF2">
    <property type="entry name" value="BLL0069 PROTEIN"/>
    <property type="match status" value="1"/>
</dbReference>
<accession>A0A517QQY0</accession>
<proteinExistence type="predicted"/>
<dbReference type="AlphaFoldDB" id="A0A517QQY0"/>
<dbReference type="OrthoDB" id="581382at2"/>
<dbReference type="Pfam" id="PF06114">
    <property type="entry name" value="Peptidase_M78"/>
    <property type="match status" value="1"/>
</dbReference>
<dbReference type="InterPro" id="IPR010359">
    <property type="entry name" value="IrrE_HExxH"/>
</dbReference>
<gene>
    <name evidence="2" type="ORF">Mal48_32720</name>
</gene>
<dbReference type="KEGG" id="tpol:Mal48_32720"/>
<evidence type="ECO:0000313" key="2">
    <source>
        <dbReference type="EMBL" id="QDT34015.1"/>
    </source>
</evidence>
<dbReference type="PANTHER" id="PTHR43236">
    <property type="entry name" value="ANTITOXIN HIGA1"/>
    <property type="match status" value="1"/>
</dbReference>
<dbReference type="Gene3D" id="1.10.10.2910">
    <property type="match status" value="1"/>
</dbReference>
<reference evidence="2 3" key="1">
    <citation type="submission" date="2019-02" db="EMBL/GenBank/DDBJ databases">
        <title>Deep-cultivation of Planctomycetes and their phenomic and genomic characterization uncovers novel biology.</title>
        <authorList>
            <person name="Wiegand S."/>
            <person name="Jogler M."/>
            <person name="Boedeker C."/>
            <person name="Pinto D."/>
            <person name="Vollmers J."/>
            <person name="Rivas-Marin E."/>
            <person name="Kohn T."/>
            <person name="Peeters S.H."/>
            <person name="Heuer A."/>
            <person name="Rast P."/>
            <person name="Oberbeckmann S."/>
            <person name="Bunk B."/>
            <person name="Jeske O."/>
            <person name="Meyerdierks A."/>
            <person name="Storesund J.E."/>
            <person name="Kallscheuer N."/>
            <person name="Luecker S."/>
            <person name="Lage O.M."/>
            <person name="Pohl T."/>
            <person name="Merkel B.J."/>
            <person name="Hornburger P."/>
            <person name="Mueller R.-W."/>
            <person name="Bruemmer F."/>
            <person name="Labrenz M."/>
            <person name="Spormann A.M."/>
            <person name="Op den Camp H."/>
            <person name="Overmann J."/>
            <person name="Amann R."/>
            <person name="Jetten M.S.M."/>
            <person name="Mascher T."/>
            <person name="Medema M.H."/>
            <person name="Devos D.P."/>
            <person name="Kaster A.-K."/>
            <person name="Ovreas L."/>
            <person name="Rohde M."/>
            <person name="Galperin M.Y."/>
            <person name="Jogler C."/>
        </authorList>
    </citation>
    <scope>NUCLEOTIDE SEQUENCE [LARGE SCALE GENOMIC DNA]</scope>
    <source>
        <strain evidence="2 3">Mal48</strain>
    </source>
</reference>
<dbReference type="Proteomes" id="UP000315724">
    <property type="component" value="Chromosome"/>
</dbReference>
<name>A0A517QQY0_9PLAN</name>
<sequence>MPRRPSASTRREPYFTKRQLEDEAAVLLAEYGRDFEAVIEPPVPIDEIIELHLKLTFEFRDMRSLFGVGDVHGALWVNENRVGVDQSLDPDENPAKLGRFRFTLAHEAGHWRLHRTLFQRHANQPSLLPEADDRANYICRSSDTSPLEWQANYFAAALLMPRELVLQEWDKWRGNLDPIYLDDLRPRQQEIITSELLRRGGLSMGEDSINNTLFEHACRPLAETFEVSAEAMRIRLENLKLLCHRKEPSLFE</sequence>
<evidence type="ECO:0000259" key="1">
    <source>
        <dbReference type="Pfam" id="PF06114"/>
    </source>
</evidence>
<dbReference type="RefSeq" id="WP_145201265.1">
    <property type="nucleotide sequence ID" value="NZ_CP036267.1"/>
</dbReference>
<feature type="domain" description="IrrE N-terminal-like" evidence="1">
    <location>
        <begin position="97"/>
        <end position="236"/>
    </location>
</feature>
<protein>
    <recommendedName>
        <fullName evidence="1">IrrE N-terminal-like domain-containing protein</fullName>
    </recommendedName>
</protein>
<dbReference type="EMBL" id="CP036267">
    <property type="protein sequence ID" value="QDT34015.1"/>
    <property type="molecule type" value="Genomic_DNA"/>
</dbReference>